<dbReference type="InterPro" id="IPR010611">
    <property type="entry name" value="3D_dom"/>
</dbReference>
<name>A0A4S4BPV9_9BACL</name>
<dbReference type="PROSITE" id="PS51782">
    <property type="entry name" value="LYSM"/>
    <property type="match status" value="1"/>
</dbReference>
<proteinExistence type="predicted"/>
<dbReference type="InterPro" id="IPR051933">
    <property type="entry name" value="Resuscitation_pf_RpfB"/>
</dbReference>
<dbReference type="EMBL" id="SSOB01000022">
    <property type="protein sequence ID" value="THF76927.1"/>
    <property type="molecule type" value="Genomic_DNA"/>
</dbReference>
<dbReference type="InterPro" id="IPR018392">
    <property type="entry name" value="LysM"/>
</dbReference>
<dbReference type="Pfam" id="PF01476">
    <property type="entry name" value="LysM"/>
    <property type="match status" value="1"/>
</dbReference>
<sequence>MNLHKLGRRAAALALGGALMLPAMNAFAATTYTATDNDTFWTLSKKFGVPLASLMNANPKIDPLNIYKGLKIAIPSGTAAKTTTASAAKAAATTTTAATMKAAATTSTAANTVTTASGAVLGYSKAITMKASAYSASIEENPWGAVDYFGNALKLGTIAVDPKVVPLGTKVYIAGYNFAGLPAGGMIATASDAGSAIVGNRIDIFIPDTPANVSEFGFQNVKLYILE</sequence>
<gene>
    <name evidence="4" type="ORF">E6C55_17855</name>
</gene>
<dbReference type="Gene3D" id="2.40.40.10">
    <property type="entry name" value="RlpA-like domain"/>
    <property type="match status" value="1"/>
</dbReference>
<dbReference type="InterPro" id="IPR036779">
    <property type="entry name" value="LysM_dom_sf"/>
</dbReference>
<evidence type="ECO:0000313" key="4">
    <source>
        <dbReference type="EMBL" id="THF76927.1"/>
    </source>
</evidence>
<feature type="domain" description="LysM" evidence="3">
    <location>
        <begin position="30"/>
        <end position="74"/>
    </location>
</feature>
<dbReference type="CDD" id="cd00118">
    <property type="entry name" value="LysM"/>
    <property type="match status" value="1"/>
</dbReference>
<dbReference type="SUPFAM" id="SSF54106">
    <property type="entry name" value="LysM domain"/>
    <property type="match status" value="1"/>
</dbReference>
<dbReference type="PANTHER" id="PTHR39160:SF4">
    <property type="entry name" value="RESUSCITATION-PROMOTING FACTOR RPFB"/>
    <property type="match status" value="1"/>
</dbReference>
<comment type="caution">
    <text evidence="4">The sequence shown here is derived from an EMBL/GenBank/DDBJ whole genome shotgun (WGS) entry which is preliminary data.</text>
</comment>
<dbReference type="InterPro" id="IPR036908">
    <property type="entry name" value="RlpA-like_sf"/>
</dbReference>
<feature type="signal peptide" evidence="2">
    <location>
        <begin position="1"/>
        <end position="28"/>
    </location>
</feature>
<dbReference type="Gene3D" id="3.10.350.10">
    <property type="entry name" value="LysM domain"/>
    <property type="match status" value="1"/>
</dbReference>
<dbReference type="SUPFAM" id="SSF50685">
    <property type="entry name" value="Barwin-like endoglucanases"/>
    <property type="match status" value="1"/>
</dbReference>
<feature type="chain" id="PRO_5020747709" evidence="2">
    <location>
        <begin position="29"/>
        <end position="227"/>
    </location>
</feature>
<evidence type="ECO:0000259" key="3">
    <source>
        <dbReference type="PROSITE" id="PS51782"/>
    </source>
</evidence>
<organism evidence="4 5">
    <name type="scientific">Cohnella fermenti</name>
    <dbReference type="NCBI Taxonomy" id="2565925"/>
    <lineage>
        <taxon>Bacteria</taxon>
        <taxon>Bacillati</taxon>
        <taxon>Bacillota</taxon>
        <taxon>Bacilli</taxon>
        <taxon>Bacillales</taxon>
        <taxon>Paenibacillaceae</taxon>
        <taxon>Cohnella</taxon>
    </lineage>
</organism>
<dbReference type="InterPro" id="IPR059180">
    <property type="entry name" value="3D_YorM"/>
</dbReference>
<dbReference type="CDD" id="cd14667">
    <property type="entry name" value="3D_containing_proteins"/>
    <property type="match status" value="1"/>
</dbReference>
<protein>
    <submittedName>
        <fullName evidence="4">LysM peptidoglycan-binding domain-containing protein</fullName>
    </submittedName>
</protein>
<evidence type="ECO:0000256" key="2">
    <source>
        <dbReference type="SAM" id="SignalP"/>
    </source>
</evidence>
<dbReference type="AlphaFoldDB" id="A0A4S4BPV9"/>
<dbReference type="PANTHER" id="PTHR39160">
    <property type="entry name" value="CELL WALL-BINDING PROTEIN YOCH"/>
    <property type="match status" value="1"/>
</dbReference>
<dbReference type="GO" id="GO:0004553">
    <property type="term" value="F:hydrolase activity, hydrolyzing O-glycosyl compounds"/>
    <property type="evidence" value="ECO:0007669"/>
    <property type="project" value="InterPro"/>
</dbReference>
<dbReference type="GO" id="GO:0019867">
    <property type="term" value="C:outer membrane"/>
    <property type="evidence" value="ECO:0007669"/>
    <property type="project" value="InterPro"/>
</dbReference>
<dbReference type="GO" id="GO:0009254">
    <property type="term" value="P:peptidoglycan turnover"/>
    <property type="evidence" value="ECO:0007669"/>
    <property type="project" value="InterPro"/>
</dbReference>
<evidence type="ECO:0000313" key="5">
    <source>
        <dbReference type="Proteomes" id="UP000310636"/>
    </source>
</evidence>
<dbReference type="RefSeq" id="WP_136371174.1">
    <property type="nucleotide sequence ID" value="NZ_SSOB01000022.1"/>
</dbReference>
<keyword evidence="1 2" id="KW-0732">Signal</keyword>
<reference evidence="4 5" key="1">
    <citation type="submission" date="2019-04" db="EMBL/GenBank/DDBJ databases">
        <title>Cohnella sp. nov. isolated from preserved vegetables.</title>
        <authorList>
            <person name="Lin S.-Y."/>
            <person name="Hung M.-H."/>
            <person name="Young C.-C."/>
        </authorList>
    </citation>
    <scope>NUCLEOTIDE SEQUENCE [LARGE SCALE GENOMIC DNA]</scope>
    <source>
        <strain evidence="4 5">CC-MHH1044</strain>
    </source>
</reference>
<dbReference type="SMART" id="SM00257">
    <property type="entry name" value="LysM"/>
    <property type="match status" value="1"/>
</dbReference>
<evidence type="ECO:0000256" key="1">
    <source>
        <dbReference type="ARBA" id="ARBA00022729"/>
    </source>
</evidence>
<dbReference type="Pfam" id="PF06725">
    <property type="entry name" value="3D"/>
    <property type="match status" value="1"/>
</dbReference>
<dbReference type="OrthoDB" id="9798935at2"/>
<keyword evidence="5" id="KW-1185">Reference proteome</keyword>
<dbReference type="Proteomes" id="UP000310636">
    <property type="component" value="Unassembled WGS sequence"/>
</dbReference>
<accession>A0A4S4BPV9</accession>